<feature type="transmembrane region" description="Helical" evidence="1">
    <location>
        <begin position="81"/>
        <end position="101"/>
    </location>
</feature>
<name>A0A2M6XCX9_9BACT</name>
<feature type="transmembrane region" description="Helical" evidence="1">
    <location>
        <begin position="23"/>
        <end position="42"/>
    </location>
</feature>
<dbReference type="SUPFAM" id="SSF103481">
    <property type="entry name" value="Multidrug resistance efflux transporter EmrE"/>
    <property type="match status" value="2"/>
</dbReference>
<dbReference type="InterPro" id="IPR000620">
    <property type="entry name" value="EamA_dom"/>
</dbReference>
<keyword evidence="1" id="KW-0812">Transmembrane</keyword>
<reference evidence="4" key="1">
    <citation type="submission" date="2017-09" db="EMBL/GenBank/DDBJ databases">
        <title>Depth-based differentiation of microbial function through sediment-hosted aquifers and enrichment of novel symbionts in the deep terrestrial subsurface.</title>
        <authorList>
            <person name="Probst A.J."/>
            <person name="Ladd B."/>
            <person name="Jarett J.K."/>
            <person name="Geller-Mcgrath D.E."/>
            <person name="Sieber C.M.K."/>
            <person name="Emerson J.B."/>
            <person name="Anantharaman K."/>
            <person name="Thomas B.C."/>
            <person name="Malmstrom R."/>
            <person name="Stieglmeier M."/>
            <person name="Klingl A."/>
            <person name="Woyke T."/>
            <person name="Ryan C.M."/>
            <person name="Banfield J.F."/>
        </authorList>
    </citation>
    <scope>NUCLEOTIDE SEQUENCE [LARGE SCALE GENOMIC DNA]</scope>
</reference>
<feature type="transmembrane region" description="Helical" evidence="1">
    <location>
        <begin position="48"/>
        <end position="69"/>
    </location>
</feature>
<feature type="transmembrane region" description="Helical" evidence="1">
    <location>
        <begin position="230"/>
        <end position="251"/>
    </location>
</feature>
<dbReference type="GO" id="GO:0016020">
    <property type="term" value="C:membrane"/>
    <property type="evidence" value="ECO:0007669"/>
    <property type="project" value="InterPro"/>
</dbReference>
<proteinExistence type="predicted"/>
<evidence type="ECO:0000256" key="1">
    <source>
        <dbReference type="SAM" id="Phobius"/>
    </source>
</evidence>
<organism evidence="3 4">
    <name type="scientific">Candidatus Shapirobacteria bacterium CG08_land_8_20_14_0_20_39_18</name>
    <dbReference type="NCBI Taxonomy" id="1974883"/>
    <lineage>
        <taxon>Bacteria</taxon>
        <taxon>Candidatus Shapironibacteriota</taxon>
    </lineage>
</organism>
<gene>
    <name evidence="3" type="ORF">COT44_02745</name>
</gene>
<protein>
    <recommendedName>
        <fullName evidence="2">EamA domain-containing protein</fullName>
    </recommendedName>
</protein>
<feature type="domain" description="EamA" evidence="2">
    <location>
        <begin position="144"/>
        <end position="274"/>
    </location>
</feature>
<dbReference type="AlphaFoldDB" id="A0A2M6XCX9"/>
<dbReference type="PANTHER" id="PTHR22911:SF137">
    <property type="entry name" value="SOLUTE CARRIER FAMILY 35 MEMBER G2-RELATED"/>
    <property type="match status" value="1"/>
</dbReference>
<dbReference type="Gene3D" id="1.10.3730.20">
    <property type="match status" value="1"/>
</dbReference>
<evidence type="ECO:0000259" key="2">
    <source>
        <dbReference type="Pfam" id="PF00892"/>
    </source>
</evidence>
<feature type="transmembrane region" description="Helical" evidence="1">
    <location>
        <begin position="137"/>
        <end position="157"/>
    </location>
</feature>
<keyword evidence="1" id="KW-0472">Membrane</keyword>
<accession>A0A2M6XCX9</accession>
<comment type="caution">
    <text evidence="3">The sequence shown here is derived from an EMBL/GenBank/DDBJ whole genome shotgun (WGS) entry which is preliminary data.</text>
</comment>
<feature type="transmembrane region" description="Helical" evidence="1">
    <location>
        <begin position="172"/>
        <end position="190"/>
    </location>
</feature>
<sequence length="275" mass="30160">MFGWGVSDFFANLSSEKVGHFKTFFWSQLAGLLFTILLIPFFGLNINISLFFVILLFITSVFYAIGYLLFYKAFEIGNVSIVSASINLNVIIAMLLAYVFVGQRLTPLQSFAVILVLAGITLVSVNFNDLKDRKLKLLAGVKETILASLAFGIFWNLSEYLSEKIGWLPTTLYVKIGAIIFLLGFAFFVKSKIELSKTDTKTILVVGMVGILEAVAIASVNWGLAYGDLILVSPISSALSVVTITMAIIFLKERISKTQSVGIFITTAGIILTAF</sequence>
<evidence type="ECO:0000313" key="4">
    <source>
        <dbReference type="Proteomes" id="UP000228996"/>
    </source>
</evidence>
<evidence type="ECO:0000313" key="3">
    <source>
        <dbReference type="EMBL" id="PIU03520.1"/>
    </source>
</evidence>
<dbReference type="PANTHER" id="PTHR22911">
    <property type="entry name" value="ACYL-MALONYL CONDENSING ENZYME-RELATED"/>
    <property type="match status" value="1"/>
</dbReference>
<feature type="domain" description="EamA" evidence="2">
    <location>
        <begin position="1"/>
        <end position="124"/>
    </location>
</feature>
<dbReference type="InterPro" id="IPR037185">
    <property type="entry name" value="EmrE-like"/>
</dbReference>
<dbReference type="Pfam" id="PF00892">
    <property type="entry name" value="EamA"/>
    <property type="match status" value="2"/>
</dbReference>
<dbReference type="Proteomes" id="UP000228996">
    <property type="component" value="Unassembled WGS sequence"/>
</dbReference>
<keyword evidence="1" id="KW-1133">Transmembrane helix</keyword>
<dbReference type="EMBL" id="PEYO01000016">
    <property type="protein sequence ID" value="PIU03520.1"/>
    <property type="molecule type" value="Genomic_DNA"/>
</dbReference>
<feature type="transmembrane region" description="Helical" evidence="1">
    <location>
        <begin position="107"/>
        <end position="125"/>
    </location>
</feature>
<feature type="transmembrane region" description="Helical" evidence="1">
    <location>
        <begin position="202"/>
        <end position="224"/>
    </location>
</feature>